<gene>
    <name evidence="1" type="ORF">HLH36_00470</name>
</gene>
<reference evidence="1 2" key="1">
    <citation type="submission" date="2020-04" db="EMBL/GenBank/DDBJ databases">
        <title>Description of novel Gluconacetobacter.</title>
        <authorList>
            <person name="Sombolestani A."/>
        </authorList>
    </citation>
    <scope>NUCLEOTIDE SEQUENCE [LARGE SCALE GENOMIC DNA]</scope>
    <source>
        <strain evidence="1 2">LMG 27801</strain>
    </source>
</reference>
<evidence type="ECO:0000313" key="1">
    <source>
        <dbReference type="EMBL" id="MBB2166844.1"/>
    </source>
</evidence>
<proteinExistence type="predicted"/>
<name>A0A7W4NUQ7_9PROT</name>
<evidence type="ECO:0000313" key="2">
    <source>
        <dbReference type="Proteomes" id="UP000559860"/>
    </source>
</evidence>
<comment type="caution">
    <text evidence="1">The sequence shown here is derived from an EMBL/GenBank/DDBJ whole genome shotgun (WGS) entry which is preliminary data.</text>
</comment>
<dbReference type="Proteomes" id="UP000559860">
    <property type="component" value="Unassembled WGS sequence"/>
</dbReference>
<dbReference type="EMBL" id="JABEQD010000001">
    <property type="protein sequence ID" value="MBB2166844.1"/>
    <property type="molecule type" value="Genomic_DNA"/>
</dbReference>
<dbReference type="RefSeq" id="WP_182984568.1">
    <property type="nucleotide sequence ID" value="NZ_JABEQD010000001.1"/>
</dbReference>
<protein>
    <submittedName>
        <fullName evidence="1">Uncharacterized protein</fullName>
    </submittedName>
</protein>
<keyword evidence="2" id="KW-1185">Reference proteome</keyword>
<sequence length="66" mass="7066">MLTVPAGVARAFQRGFAYTSPPPFGAGRPETAPSMILVCYHAGIAQLPATRERQACRAAACPFIRF</sequence>
<organism evidence="1 2">
    <name type="scientific">Gluconacetobacter aggeris</name>
    <dbReference type="NCBI Taxonomy" id="1286186"/>
    <lineage>
        <taxon>Bacteria</taxon>
        <taxon>Pseudomonadati</taxon>
        <taxon>Pseudomonadota</taxon>
        <taxon>Alphaproteobacteria</taxon>
        <taxon>Acetobacterales</taxon>
        <taxon>Acetobacteraceae</taxon>
        <taxon>Gluconacetobacter</taxon>
    </lineage>
</organism>
<accession>A0A7W4NUQ7</accession>
<dbReference type="AlphaFoldDB" id="A0A7W4NUQ7"/>